<proteinExistence type="predicted"/>
<sequence length="60" mass="6904">MKQYFVYTNEPELLNPFGDVYIPKLKMSFVVLTSELDITDVWNLPGVYEAKECEKGTLSV</sequence>
<dbReference type="RefSeq" id="WP_375518259.1">
    <property type="nucleotide sequence ID" value="NZ_JBHIRY010000001.1"/>
</dbReference>
<organism evidence="1 2">
    <name type="scientific">Paenibacillus medicaginis</name>
    <dbReference type="NCBI Taxonomy" id="1470560"/>
    <lineage>
        <taxon>Bacteria</taxon>
        <taxon>Bacillati</taxon>
        <taxon>Bacillota</taxon>
        <taxon>Bacilli</taxon>
        <taxon>Bacillales</taxon>
        <taxon>Paenibacillaceae</taxon>
        <taxon>Paenibacillus</taxon>
    </lineage>
</organism>
<name>A0ABV5BUS9_9BACL</name>
<evidence type="ECO:0000313" key="1">
    <source>
        <dbReference type="EMBL" id="MFB5759007.1"/>
    </source>
</evidence>
<accession>A0ABV5BUS9</accession>
<protein>
    <submittedName>
        <fullName evidence="1">Uncharacterized protein</fullName>
    </submittedName>
</protein>
<gene>
    <name evidence="1" type="ORF">ACE5LO_01240</name>
</gene>
<dbReference type="Proteomes" id="UP001580430">
    <property type="component" value="Unassembled WGS sequence"/>
</dbReference>
<dbReference type="EMBL" id="JBHIRY010000001">
    <property type="protein sequence ID" value="MFB5759007.1"/>
    <property type="molecule type" value="Genomic_DNA"/>
</dbReference>
<keyword evidence="2" id="KW-1185">Reference proteome</keyword>
<comment type="caution">
    <text evidence="1">The sequence shown here is derived from an EMBL/GenBank/DDBJ whole genome shotgun (WGS) entry which is preliminary data.</text>
</comment>
<evidence type="ECO:0000313" key="2">
    <source>
        <dbReference type="Proteomes" id="UP001580430"/>
    </source>
</evidence>
<reference evidence="1 2" key="1">
    <citation type="submission" date="2024-09" db="EMBL/GenBank/DDBJ databases">
        <title>Paenibacillus zeirhizospherea sp. nov., isolated from surface of the maize (Zea mays) roots in a horticulture field, Hungary.</title>
        <authorList>
            <person name="Marton D."/>
            <person name="Farkas M."/>
            <person name="Bedics A."/>
            <person name="Toth E."/>
            <person name="Tancsics A."/>
            <person name="Boka K."/>
            <person name="Marati G."/>
            <person name="Kriszt B."/>
            <person name="Cserhati M."/>
        </authorList>
    </citation>
    <scope>NUCLEOTIDE SEQUENCE [LARGE SCALE GENOMIC DNA]</scope>
    <source>
        <strain evidence="1 2">JCM 18446</strain>
    </source>
</reference>